<dbReference type="PROSITE" id="PS00977">
    <property type="entry name" value="FAD_G3PDH_1"/>
    <property type="match status" value="1"/>
</dbReference>
<keyword evidence="7" id="KW-0479">Metal-binding</keyword>
<protein>
    <recommendedName>
        <fullName evidence="5 14">Glycerol-3-phosphate dehydrogenase</fullName>
        <ecNumber evidence="5 14">1.1.5.3</ecNumber>
    </recommendedName>
</protein>
<name>A0A834K8V3_VESVU</name>
<sequence>MASLRLLVAGASAVGTGALTSYLFLSDSTVYAEKDKQKPMKRPLPTREDQVKTLKSQDYDVLIIGGGATGAGCALDACTRGLKTALVEADDFASGTSSRSTKLIHGGVRYLQKAIMQIDIEQYKMVKEALHERASMLYSAPHLAHPLPIMLPVYTWWQIPYYWFGIKMYDLVAGSKTVKSSYYLSKSNALELFPMLKGDKLTGAIVYYDGQQDDARMNLAIALTASRHGATVVNHVKVLNLLKGLDKDGQRVLTGARLKDELTGEEWDVKAKAIINATGPFTDYIRKMDDQNVKEICAPSSGVHIVLPGYYSPDQMGLLDPATSDGRVIFFLPWQKQTIAVKNYLNPDVEVRRGDVLSAWSGIRPLVSDPNKPNTQSLARNHIVHVSPTKLITIAGGKWTTYRAMAQETIDAAIKACDLKPARGCQTDGFLLEGAHGWTPTMYIRLVQDFGLECETAQHLAKSYGDRAFAVAKMASLTGKRWPIIGKKLHPEFPYIDAEIRYGVREYARTAIDMIARRLRLAFLNVQAAQEALPSIIDIMAEELHWSAEEKKKQQREASEFLANEMGQMVNRASRDKIPINLTKDEIQLYIKRFGIIDKDNKGYVSINDIRRGLKALGIALKEEEMHTLLNEIDLSYNGQLELQDYLQLFGDKEVPGEELHEILREIDTNMNGQVELDEYLQMMSAIKSGHVAYSRFARMAEMEQEQHEKEMLKKQISVERSGGGL</sequence>
<comment type="subcellular location">
    <subcellularLocation>
        <location evidence="2">Mitochondrion</location>
    </subcellularLocation>
</comment>
<dbReference type="Proteomes" id="UP000614350">
    <property type="component" value="Unassembled WGS sequence"/>
</dbReference>
<dbReference type="GO" id="GO:0006072">
    <property type="term" value="P:glycerol-3-phosphate metabolic process"/>
    <property type="evidence" value="ECO:0007669"/>
    <property type="project" value="UniProtKB-UniRule"/>
</dbReference>
<reference evidence="16" key="1">
    <citation type="journal article" date="2020" name="G3 (Bethesda)">
        <title>High-Quality Assemblies for Three Invasive Social Wasps from the &lt;i&gt;Vespula&lt;/i&gt; Genus.</title>
        <authorList>
            <person name="Harrop T.W.R."/>
            <person name="Guhlin J."/>
            <person name="McLaughlin G.M."/>
            <person name="Permina E."/>
            <person name="Stockwell P."/>
            <person name="Gilligan J."/>
            <person name="Le Lec M.F."/>
            <person name="Gruber M.A.M."/>
            <person name="Quinn O."/>
            <person name="Lovegrove M."/>
            <person name="Duncan E.J."/>
            <person name="Remnant E.J."/>
            <person name="Van Eeckhoven J."/>
            <person name="Graham B."/>
            <person name="Knapp R.A."/>
            <person name="Langford K.W."/>
            <person name="Kronenberg Z."/>
            <person name="Press M.O."/>
            <person name="Eacker S.M."/>
            <person name="Wilson-Rankin E.E."/>
            <person name="Purcell J."/>
            <person name="Lester P.J."/>
            <person name="Dearden P.K."/>
        </authorList>
    </citation>
    <scope>NUCLEOTIDE SEQUENCE</scope>
    <source>
        <strain evidence="16">Marl-1</strain>
    </source>
</reference>
<dbReference type="PANTHER" id="PTHR11985">
    <property type="entry name" value="GLYCEROL-3-PHOSPHATE DEHYDROGENASE"/>
    <property type="match status" value="1"/>
</dbReference>
<comment type="catalytic activity">
    <reaction evidence="14">
        <text>a quinone + sn-glycerol 3-phosphate = dihydroxyacetone phosphate + a quinol</text>
        <dbReference type="Rhea" id="RHEA:18977"/>
        <dbReference type="ChEBI" id="CHEBI:24646"/>
        <dbReference type="ChEBI" id="CHEBI:57597"/>
        <dbReference type="ChEBI" id="CHEBI:57642"/>
        <dbReference type="ChEBI" id="CHEBI:132124"/>
        <dbReference type="EC" id="1.1.5.3"/>
    </reaction>
</comment>
<keyword evidence="11" id="KW-0809">Transit peptide</keyword>
<dbReference type="InterPro" id="IPR036188">
    <property type="entry name" value="FAD/NAD-bd_sf"/>
</dbReference>
<dbReference type="Pfam" id="PF01266">
    <property type="entry name" value="DAO"/>
    <property type="match status" value="1"/>
</dbReference>
<dbReference type="Pfam" id="PF13499">
    <property type="entry name" value="EF-hand_7"/>
    <property type="match status" value="1"/>
</dbReference>
<keyword evidence="6 14" id="KW-0285">Flavoprotein</keyword>
<evidence type="ECO:0000256" key="2">
    <source>
        <dbReference type="ARBA" id="ARBA00004173"/>
    </source>
</evidence>
<evidence type="ECO:0000256" key="12">
    <source>
        <dbReference type="ARBA" id="ARBA00023002"/>
    </source>
</evidence>
<keyword evidence="17" id="KW-1185">Reference proteome</keyword>
<evidence type="ECO:0000313" key="16">
    <source>
        <dbReference type="EMBL" id="KAF7400484.1"/>
    </source>
</evidence>
<dbReference type="InterPro" id="IPR031656">
    <property type="entry name" value="DAO_C"/>
</dbReference>
<evidence type="ECO:0000256" key="4">
    <source>
        <dbReference type="ARBA" id="ARBA00007330"/>
    </source>
</evidence>
<dbReference type="GO" id="GO:0004368">
    <property type="term" value="F:glycerol-3-phosphate dehydrogenase (quinone) activity"/>
    <property type="evidence" value="ECO:0007669"/>
    <property type="project" value="UniProtKB-EC"/>
</dbReference>
<evidence type="ECO:0000256" key="5">
    <source>
        <dbReference type="ARBA" id="ARBA00013029"/>
    </source>
</evidence>
<evidence type="ECO:0000256" key="13">
    <source>
        <dbReference type="ARBA" id="ARBA00023128"/>
    </source>
</evidence>
<dbReference type="Pfam" id="PF13833">
    <property type="entry name" value="EF-hand_8"/>
    <property type="match status" value="1"/>
</dbReference>
<dbReference type="AlphaFoldDB" id="A0A834K8V3"/>
<evidence type="ECO:0000256" key="7">
    <source>
        <dbReference type="ARBA" id="ARBA00022723"/>
    </source>
</evidence>
<dbReference type="FunFam" id="1.10.8.870:FF:000001">
    <property type="entry name" value="Glycerol-3-phosphate dehydrogenase"/>
    <property type="match status" value="1"/>
</dbReference>
<evidence type="ECO:0000256" key="10">
    <source>
        <dbReference type="ARBA" id="ARBA00022837"/>
    </source>
</evidence>
<dbReference type="InterPro" id="IPR006076">
    <property type="entry name" value="FAD-dep_OxRdtase"/>
</dbReference>
<comment type="caution">
    <text evidence="16">The sequence shown here is derived from an EMBL/GenBank/DDBJ whole genome shotgun (WGS) entry which is preliminary data.</text>
</comment>
<dbReference type="PANTHER" id="PTHR11985:SF15">
    <property type="entry name" value="GLYCEROL-3-PHOSPHATE DEHYDROGENASE, MITOCHONDRIAL"/>
    <property type="match status" value="1"/>
</dbReference>
<dbReference type="InterPro" id="IPR038299">
    <property type="entry name" value="DAO_C_sf"/>
</dbReference>
<dbReference type="Pfam" id="PF16901">
    <property type="entry name" value="DAO_C"/>
    <property type="match status" value="1"/>
</dbReference>
<dbReference type="InterPro" id="IPR018247">
    <property type="entry name" value="EF_Hand_1_Ca_BS"/>
</dbReference>
<accession>A0A834K8V3</accession>
<keyword evidence="8" id="KW-0677">Repeat</keyword>
<dbReference type="InterPro" id="IPR002048">
    <property type="entry name" value="EF_hand_dom"/>
</dbReference>
<keyword evidence="10" id="KW-0106">Calcium</keyword>
<dbReference type="PROSITE" id="PS00978">
    <property type="entry name" value="FAD_G3PDH_2"/>
    <property type="match status" value="1"/>
</dbReference>
<dbReference type="PROSITE" id="PS50222">
    <property type="entry name" value="EF_HAND_2"/>
    <property type="match status" value="2"/>
</dbReference>
<evidence type="ECO:0000256" key="11">
    <source>
        <dbReference type="ARBA" id="ARBA00022946"/>
    </source>
</evidence>
<evidence type="ECO:0000256" key="1">
    <source>
        <dbReference type="ARBA" id="ARBA00001974"/>
    </source>
</evidence>
<dbReference type="EMBL" id="JACSEA010000005">
    <property type="protein sequence ID" value="KAF7400484.1"/>
    <property type="molecule type" value="Genomic_DNA"/>
</dbReference>
<dbReference type="CDD" id="cd00051">
    <property type="entry name" value="EFh"/>
    <property type="match status" value="1"/>
</dbReference>
<dbReference type="InterPro" id="IPR011992">
    <property type="entry name" value="EF-hand-dom_pair"/>
</dbReference>
<proteinExistence type="inferred from homology"/>
<dbReference type="Gene3D" id="1.10.8.870">
    <property type="entry name" value="Alpha-glycerophosphate oxidase, cap domain"/>
    <property type="match status" value="1"/>
</dbReference>
<dbReference type="GO" id="GO:0005509">
    <property type="term" value="F:calcium ion binding"/>
    <property type="evidence" value="ECO:0007669"/>
    <property type="project" value="InterPro"/>
</dbReference>
<keyword evidence="12 14" id="KW-0560">Oxidoreductase</keyword>
<evidence type="ECO:0000313" key="17">
    <source>
        <dbReference type="Proteomes" id="UP000614350"/>
    </source>
</evidence>
<evidence type="ECO:0000259" key="15">
    <source>
        <dbReference type="PROSITE" id="PS50222"/>
    </source>
</evidence>
<dbReference type="PRINTS" id="PR01001">
    <property type="entry name" value="FADG3PDH"/>
</dbReference>
<dbReference type="Gene3D" id="3.50.50.60">
    <property type="entry name" value="FAD/NAD(P)-binding domain"/>
    <property type="match status" value="3"/>
</dbReference>
<comment type="cofactor">
    <cofactor evidence="1 14">
        <name>FAD</name>
        <dbReference type="ChEBI" id="CHEBI:57692"/>
    </cofactor>
</comment>
<gene>
    <name evidence="16" type="ORF">HZH66_005668</name>
</gene>
<evidence type="ECO:0000256" key="8">
    <source>
        <dbReference type="ARBA" id="ARBA00022737"/>
    </source>
</evidence>
<dbReference type="EC" id="1.1.5.3" evidence="5 14"/>
<keyword evidence="9" id="KW-0274">FAD</keyword>
<comment type="pathway">
    <text evidence="3">Polyol metabolism; glycerol degradation.</text>
</comment>
<dbReference type="PROSITE" id="PS00018">
    <property type="entry name" value="EF_HAND_1"/>
    <property type="match status" value="1"/>
</dbReference>
<dbReference type="Gene3D" id="1.10.238.10">
    <property type="entry name" value="EF-hand"/>
    <property type="match status" value="2"/>
</dbReference>
<dbReference type="SUPFAM" id="SSF47473">
    <property type="entry name" value="EF-hand"/>
    <property type="match status" value="1"/>
</dbReference>
<feature type="domain" description="EF-hand" evidence="15">
    <location>
        <begin position="585"/>
        <end position="620"/>
    </location>
</feature>
<evidence type="ECO:0000256" key="6">
    <source>
        <dbReference type="ARBA" id="ARBA00022630"/>
    </source>
</evidence>
<dbReference type="GO" id="GO:0005739">
    <property type="term" value="C:mitochondrion"/>
    <property type="evidence" value="ECO:0007669"/>
    <property type="project" value="UniProtKB-SubCell"/>
</dbReference>
<evidence type="ECO:0000256" key="14">
    <source>
        <dbReference type="RuleBase" id="RU361217"/>
    </source>
</evidence>
<feature type="domain" description="EF-hand" evidence="15">
    <location>
        <begin position="655"/>
        <end position="690"/>
    </location>
</feature>
<evidence type="ECO:0000256" key="3">
    <source>
        <dbReference type="ARBA" id="ARBA00004745"/>
    </source>
</evidence>
<comment type="similarity">
    <text evidence="4 14">Belongs to the FAD-dependent glycerol-3-phosphate dehydrogenase family.</text>
</comment>
<dbReference type="SUPFAM" id="SSF51905">
    <property type="entry name" value="FAD/NAD(P)-binding domain"/>
    <property type="match status" value="1"/>
</dbReference>
<dbReference type="InterPro" id="IPR000447">
    <property type="entry name" value="G3P_DH_FAD-dep"/>
</dbReference>
<organism evidence="16 17">
    <name type="scientific">Vespula vulgaris</name>
    <name type="common">Yellow jacket</name>
    <name type="synonym">Wasp</name>
    <dbReference type="NCBI Taxonomy" id="7454"/>
    <lineage>
        <taxon>Eukaryota</taxon>
        <taxon>Metazoa</taxon>
        <taxon>Ecdysozoa</taxon>
        <taxon>Arthropoda</taxon>
        <taxon>Hexapoda</taxon>
        <taxon>Insecta</taxon>
        <taxon>Pterygota</taxon>
        <taxon>Neoptera</taxon>
        <taxon>Endopterygota</taxon>
        <taxon>Hymenoptera</taxon>
        <taxon>Apocrita</taxon>
        <taxon>Aculeata</taxon>
        <taxon>Vespoidea</taxon>
        <taxon>Vespidae</taxon>
        <taxon>Vespinae</taxon>
        <taxon>Vespula</taxon>
    </lineage>
</organism>
<dbReference type="SMART" id="SM00054">
    <property type="entry name" value="EFh"/>
    <property type="match status" value="3"/>
</dbReference>
<evidence type="ECO:0000256" key="9">
    <source>
        <dbReference type="ARBA" id="ARBA00022827"/>
    </source>
</evidence>
<keyword evidence="13" id="KW-0496">Mitochondrion</keyword>